<dbReference type="Proteomes" id="UP000691718">
    <property type="component" value="Unassembled WGS sequence"/>
</dbReference>
<dbReference type="SMART" id="SM00702">
    <property type="entry name" value="P4Hc"/>
    <property type="match status" value="1"/>
</dbReference>
<sequence>MSDNRNHAIIIICIFAFLNLSTASSDQQFCTIDSKESGCKKQNWLHKDDVTVLTVATEENHGLERYLRSARVYDIDVEVLGKGKTWAGGNMNYAGGGQKINILKEKLAELIKTEDKNHIVLFTDGYDVMFLGNMGDILAKFKAMPDTRVLFSAEPFCWPDAKLATMYPNTEVSNPFLNSGGFIGYLPEIYEILNAKEIKDKDDDQLYYTKIYLDKNMRESLKISLDHKSEIFQNLNGALSDVQLRANSTKEWPYIENVATKQRPFIVHGNGPSKLTLNYLGNYLAKSWSMNEGCALCAEKRIKLKDTNLPTVMMAVFIEQATPFLEEFFQQLLDIDYPKNKIQLLVRNNVEYHEAEVDSFYQKHSKDYATAKRIKPSDFISEAEARNIAMERCINSVCDYLFAIDSVARVEKQTLRYLLSSGYDVIAPLLIRPGQAWSNFWGAINSAGFYARSSDYMDIVYNSIRGIWNVPFITNCYLMKIELFRTPSAKSVSYSKEEIDPDMAFCASLRDLGIMMHVSNERELGHLVNPETFDITRTHPDIYQVLDNKLEWEQRYLHVDYAVNFEEGREHLMPCPDVYWFPLMSMRFCNEWIAIMEAFGQWSDGSNNDKRLESGYDAVPTRDIHMNQVGLERQWLHILKEYVRPLQEMVFIGYYHNPPVSIMNFVVRYRPDEQPSLRPHHDSSTYTINLALNTPHVDYEGGGCHFLRYNCSVRNTKPGWLLMHPGRLTHYHEGLLVTNGTRYIMISFVDP</sequence>
<name>A0A8S3XAL2_PARAO</name>
<dbReference type="PANTHER" id="PTHR10730">
    <property type="entry name" value="PROCOLLAGEN-LYSINE,2-OXOGLUTARATE 5-DIOXYGENASE/GLYCOSYLTRANSFERASE 25 FAMILY MEMBER"/>
    <property type="match status" value="1"/>
</dbReference>
<dbReference type="PANTHER" id="PTHR10730:SF45">
    <property type="entry name" value="PROCOLLAGEN-LYSINE,2-OXOGLUTARATE 5-DIOXYGENASE"/>
    <property type="match status" value="1"/>
</dbReference>
<dbReference type="GO" id="GO:0005783">
    <property type="term" value="C:endoplasmic reticulum"/>
    <property type="evidence" value="ECO:0007669"/>
    <property type="project" value="TreeGrafter"/>
</dbReference>
<dbReference type="InterPro" id="IPR005123">
    <property type="entry name" value="Oxoglu/Fe-dep_dioxygenase_dom"/>
</dbReference>
<comment type="caution">
    <text evidence="10">The sequence shown here is derived from an EMBL/GenBank/DDBJ whole genome shotgun (WGS) entry which is preliminary data.</text>
</comment>
<evidence type="ECO:0000256" key="1">
    <source>
        <dbReference type="ARBA" id="ARBA00001961"/>
    </source>
</evidence>
<evidence type="ECO:0000256" key="7">
    <source>
        <dbReference type="ARBA" id="ARBA00023180"/>
    </source>
</evidence>
<reference evidence="10" key="1">
    <citation type="submission" date="2021-04" db="EMBL/GenBank/DDBJ databases">
        <authorList>
            <person name="Tunstrom K."/>
        </authorList>
    </citation>
    <scope>NUCLEOTIDE SEQUENCE</scope>
</reference>
<evidence type="ECO:0000256" key="2">
    <source>
        <dbReference type="ARBA" id="ARBA00022723"/>
    </source>
</evidence>
<keyword evidence="6" id="KW-0408">Iron</keyword>
<dbReference type="Pfam" id="PF25342">
    <property type="entry name" value="GT_PLOD"/>
    <property type="match status" value="1"/>
</dbReference>
<keyword evidence="2" id="KW-0479">Metal-binding</keyword>
<evidence type="ECO:0000256" key="3">
    <source>
        <dbReference type="ARBA" id="ARBA00022729"/>
    </source>
</evidence>
<evidence type="ECO:0000256" key="8">
    <source>
        <dbReference type="SAM" id="SignalP"/>
    </source>
</evidence>
<keyword evidence="5" id="KW-0560">Oxidoreductase</keyword>
<keyword evidence="7" id="KW-0325">Glycoprotein</keyword>
<evidence type="ECO:0000256" key="6">
    <source>
        <dbReference type="ARBA" id="ARBA00023004"/>
    </source>
</evidence>
<evidence type="ECO:0000313" key="11">
    <source>
        <dbReference type="Proteomes" id="UP000691718"/>
    </source>
</evidence>
<dbReference type="EMBL" id="CAJQZP010001011">
    <property type="protein sequence ID" value="CAG5008495.1"/>
    <property type="molecule type" value="Genomic_DNA"/>
</dbReference>
<dbReference type="OrthoDB" id="69177at2759"/>
<dbReference type="InterPro" id="IPR006620">
    <property type="entry name" value="Pro_4_hyd_alph"/>
</dbReference>
<dbReference type="AlphaFoldDB" id="A0A8S3XAL2"/>
<comment type="cofactor">
    <cofactor evidence="1">
        <name>L-ascorbate</name>
        <dbReference type="ChEBI" id="CHEBI:38290"/>
    </cofactor>
</comment>
<keyword evidence="3 8" id="KW-0732">Signal</keyword>
<dbReference type="InterPro" id="IPR050757">
    <property type="entry name" value="Collagen_mod_GT25"/>
</dbReference>
<evidence type="ECO:0000256" key="5">
    <source>
        <dbReference type="ARBA" id="ARBA00023002"/>
    </source>
</evidence>
<feature type="signal peptide" evidence="8">
    <location>
        <begin position="1"/>
        <end position="23"/>
    </location>
</feature>
<keyword evidence="4" id="KW-0223">Dioxygenase</keyword>
<dbReference type="GO" id="GO:0005506">
    <property type="term" value="F:iron ion binding"/>
    <property type="evidence" value="ECO:0007669"/>
    <property type="project" value="InterPro"/>
</dbReference>
<keyword evidence="11" id="KW-1185">Reference proteome</keyword>
<feature type="domain" description="Fe2OG dioxygenase" evidence="9">
    <location>
        <begin position="658"/>
        <end position="751"/>
    </location>
</feature>
<proteinExistence type="predicted"/>
<dbReference type="InterPro" id="IPR044861">
    <property type="entry name" value="IPNS-like_FE2OG_OXY"/>
</dbReference>
<evidence type="ECO:0000259" key="9">
    <source>
        <dbReference type="PROSITE" id="PS51471"/>
    </source>
</evidence>
<feature type="chain" id="PRO_5035729282" evidence="8">
    <location>
        <begin position="24"/>
        <end position="751"/>
    </location>
</feature>
<evidence type="ECO:0000313" key="10">
    <source>
        <dbReference type="EMBL" id="CAG5008495.1"/>
    </source>
</evidence>
<evidence type="ECO:0000256" key="4">
    <source>
        <dbReference type="ARBA" id="ARBA00022964"/>
    </source>
</evidence>
<organism evidence="10 11">
    <name type="scientific">Parnassius apollo</name>
    <name type="common">Apollo butterfly</name>
    <name type="synonym">Papilio apollo</name>
    <dbReference type="NCBI Taxonomy" id="110799"/>
    <lineage>
        <taxon>Eukaryota</taxon>
        <taxon>Metazoa</taxon>
        <taxon>Ecdysozoa</taxon>
        <taxon>Arthropoda</taxon>
        <taxon>Hexapoda</taxon>
        <taxon>Insecta</taxon>
        <taxon>Pterygota</taxon>
        <taxon>Neoptera</taxon>
        <taxon>Endopterygota</taxon>
        <taxon>Lepidoptera</taxon>
        <taxon>Glossata</taxon>
        <taxon>Ditrysia</taxon>
        <taxon>Papilionoidea</taxon>
        <taxon>Papilionidae</taxon>
        <taxon>Parnassiinae</taxon>
        <taxon>Parnassini</taxon>
        <taxon>Parnassius</taxon>
        <taxon>Parnassius</taxon>
    </lineage>
</organism>
<protein>
    <submittedName>
        <fullName evidence="10">(apollo) hypothetical protein</fullName>
    </submittedName>
</protein>
<accession>A0A8S3XAL2</accession>
<dbReference type="InterPro" id="IPR057589">
    <property type="entry name" value="GT_PLOD"/>
</dbReference>
<dbReference type="PROSITE" id="PS51471">
    <property type="entry name" value="FE2OG_OXY"/>
    <property type="match status" value="1"/>
</dbReference>
<gene>
    <name evidence="10" type="ORF">PAPOLLO_LOCUS15089</name>
</gene>
<dbReference type="GO" id="GO:0008475">
    <property type="term" value="F:procollagen-lysine 5-dioxygenase activity"/>
    <property type="evidence" value="ECO:0007669"/>
    <property type="project" value="TreeGrafter"/>
</dbReference>
<dbReference type="GO" id="GO:0031418">
    <property type="term" value="F:L-ascorbic acid binding"/>
    <property type="evidence" value="ECO:0007669"/>
    <property type="project" value="InterPro"/>
</dbReference>
<dbReference type="Pfam" id="PF03171">
    <property type="entry name" value="2OG-FeII_Oxy"/>
    <property type="match status" value="1"/>
</dbReference>